<dbReference type="OrthoDB" id="8670884at2"/>
<dbReference type="PANTHER" id="PTHR43004:SF19">
    <property type="entry name" value="BINDING MONOOXYGENASE, PUTATIVE (JCVI)-RELATED"/>
    <property type="match status" value="1"/>
</dbReference>
<feature type="domain" description="FAD-binding" evidence="4">
    <location>
        <begin position="9"/>
        <end position="341"/>
    </location>
</feature>
<evidence type="ECO:0000313" key="5">
    <source>
        <dbReference type="EMBL" id="ORX16854.1"/>
    </source>
</evidence>
<evidence type="ECO:0000259" key="4">
    <source>
        <dbReference type="Pfam" id="PF01494"/>
    </source>
</evidence>
<dbReference type="PRINTS" id="PR00420">
    <property type="entry name" value="RNGMNOXGNASE"/>
</dbReference>
<sequence length="505" mass="54518">MTPTQQPKLPILVVGAGPTGLSLAMELHVGGAEVILLDRRPNRGVDGSRAAGMAPRTIEMLDQRGIAGRFLEKGMSLGFGNFAAIPLDFSQLPTRYPFSLGILQAETEVQLEARLTELGVPVHWSCEVVELRQDDGGVELTYIGPDGSQTISGSYVAGCDGGRSTIRKLAHIDFPGIPATTSCIIADAALADPPAAPIFLQRFDGGVFTCIQLRPGWHRVLAAQAPGTKMKTGAVTLDELRAEMVRIVGTDYGLQDATWLSRFGNAARQAAQYRKGRVFLAGDSAHIHTPAGGQGMNTSMQDAFNLGWKLAAVWRGDAEDGLLDTYHDERHPVGERVLRNTKAQEALLNIGEPTTELREIFTVLTRFPEANKYLGEMISGLDVHYETDGQHPLVGHRVPDIDITSPDAVRIFELLSDALGVLVNFNQNVQLAKQVEGWAGRVRYVAATCPEQPWAIPGLGEIPAPSSLLIRPDGYVAWANSESSDLTGLRDALTRWFGLGLTVTG</sequence>
<dbReference type="Pfam" id="PF21274">
    <property type="entry name" value="Rng_hyd_C"/>
    <property type="match status" value="1"/>
</dbReference>
<dbReference type="GO" id="GO:0071949">
    <property type="term" value="F:FAD binding"/>
    <property type="evidence" value="ECO:0007669"/>
    <property type="project" value="InterPro"/>
</dbReference>
<gene>
    <name evidence="5" type="ORF">AWC31_18490</name>
</gene>
<dbReference type="GO" id="GO:0016709">
    <property type="term" value="F:oxidoreductase activity, acting on paired donors, with incorporation or reduction of molecular oxygen, NAD(P)H as one donor, and incorporation of one atom of oxygen"/>
    <property type="evidence" value="ECO:0007669"/>
    <property type="project" value="UniProtKB-ARBA"/>
</dbReference>
<name>A0A1X2FEK8_9MYCO</name>
<dbReference type="InterPro" id="IPR036188">
    <property type="entry name" value="FAD/NAD-bd_sf"/>
</dbReference>
<evidence type="ECO:0000256" key="3">
    <source>
        <dbReference type="ARBA" id="ARBA00022827"/>
    </source>
</evidence>
<dbReference type="RefSeq" id="WP_110774961.1">
    <property type="nucleotide sequence ID" value="NZ_JACKUA010000049.1"/>
</dbReference>
<evidence type="ECO:0000313" key="6">
    <source>
        <dbReference type="Proteomes" id="UP000193964"/>
    </source>
</evidence>
<dbReference type="SUPFAM" id="SSF51905">
    <property type="entry name" value="FAD/NAD(P)-binding domain"/>
    <property type="match status" value="1"/>
</dbReference>
<reference evidence="5 6" key="1">
    <citation type="submission" date="2016-01" db="EMBL/GenBank/DDBJ databases">
        <title>The new phylogeny of the genus Mycobacterium.</title>
        <authorList>
            <person name="Tarcisio F."/>
            <person name="Conor M."/>
            <person name="Antonella G."/>
            <person name="Elisabetta G."/>
            <person name="Giulia F.S."/>
            <person name="Sara T."/>
            <person name="Anna F."/>
            <person name="Clotilde B."/>
            <person name="Roberto B."/>
            <person name="Veronica D.S."/>
            <person name="Fabio R."/>
            <person name="Monica P."/>
            <person name="Olivier J."/>
            <person name="Enrico T."/>
            <person name="Nicola S."/>
        </authorList>
    </citation>
    <scope>NUCLEOTIDE SEQUENCE [LARGE SCALE GENOMIC DNA]</scope>
    <source>
        <strain evidence="5 6">ATCC 700010</strain>
    </source>
</reference>
<keyword evidence="2" id="KW-0285">Flavoprotein</keyword>
<organism evidence="5 6">
    <name type="scientific">Mycolicibacterium wolinskyi</name>
    <dbReference type="NCBI Taxonomy" id="59750"/>
    <lineage>
        <taxon>Bacteria</taxon>
        <taxon>Bacillati</taxon>
        <taxon>Actinomycetota</taxon>
        <taxon>Actinomycetes</taxon>
        <taxon>Mycobacteriales</taxon>
        <taxon>Mycobacteriaceae</taxon>
        <taxon>Mycolicibacterium</taxon>
    </lineage>
</organism>
<dbReference type="EMBL" id="LQQA01000009">
    <property type="protein sequence ID" value="ORX16854.1"/>
    <property type="molecule type" value="Genomic_DNA"/>
</dbReference>
<dbReference type="Gene3D" id="3.30.70.2450">
    <property type="match status" value="1"/>
</dbReference>
<accession>A0A1X2FEK8</accession>
<dbReference type="Gene3D" id="3.40.30.120">
    <property type="match status" value="1"/>
</dbReference>
<dbReference type="Pfam" id="PF01494">
    <property type="entry name" value="FAD_binding_3"/>
    <property type="match status" value="1"/>
</dbReference>
<dbReference type="PANTHER" id="PTHR43004">
    <property type="entry name" value="TRK SYSTEM POTASSIUM UPTAKE PROTEIN"/>
    <property type="match status" value="1"/>
</dbReference>
<proteinExistence type="predicted"/>
<dbReference type="InterPro" id="IPR002938">
    <property type="entry name" value="FAD-bd"/>
</dbReference>
<dbReference type="AlphaFoldDB" id="A0A1X2FEK8"/>
<dbReference type="Proteomes" id="UP000193964">
    <property type="component" value="Unassembled WGS sequence"/>
</dbReference>
<evidence type="ECO:0000256" key="2">
    <source>
        <dbReference type="ARBA" id="ARBA00022630"/>
    </source>
</evidence>
<protein>
    <recommendedName>
        <fullName evidence="4">FAD-binding domain-containing protein</fullName>
    </recommendedName>
</protein>
<dbReference type="Gene3D" id="3.50.50.60">
    <property type="entry name" value="FAD/NAD(P)-binding domain"/>
    <property type="match status" value="1"/>
</dbReference>
<keyword evidence="3" id="KW-0274">FAD</keyword>
<comment type="caution">
    <text evidence="5">The sequence shown here is derived from an EMBL/GenBank/DDBJ whole genome shotgun (WGS) entry which is preliminary data.</text>
</comment>
<dbReference type="InterPro" id="IPR050641">
    <property type="entry name" value="RIFMO-like"/>
</dbReference>
<evidence type="ECO:0000256" key="1">
    <source>
        <dbReference type="ARBA" id="ARBA00001974"/>
    </source>
</evidence>
<comment type="cofactor">
    <cofactor evidence="1">
        <name>FAD</name>
        <dbReference type="ChEBI" id="CHEBI:57692"/>
    </cofactor>
</comment>